<organism evidence="9 10">
    <name type="scientific">Saprolegnia diclina (strain VS20)</name>
    <dbReference type="NCBI Taxonomy" id="1156394"/>
    <lineage>
        <taxon>Eukaryota</taxon>
        <taxon>Sar</taxon>
        <taxon>Stramenopiles</taxon>
        <taxon>Oomycota</taxon>
        <taxon>Saprolegniomycetes</taxon>
        <taxon>Saprolegniales</taxon>
        <taxon>Saprolegniaceae</taxon>
        <taxon>Saprolegnia</taxon>
    </lineage>
</organism>
<dbReference type="FunCoup" id="T0QJU3">
    <property type="interactions" value="277"/>
</dbReference>
<gene>
    <name evidence="9" type="ORF">SDRG_04029</name>
</gene>
<dbReference type="GO" id="GO:0005802">
    <property type="term" value="C:trans-Golgi network"/>
    <property type="evidence" value="ECO:0007669"/>
    <property type="project" value="TreeGrafter"/>
</dbReference>
<protein>
    <recommendedName>
        <fullName evidence="6">Protein YIPF</fullName>
    </recommendedName>
</protein>
<feature type="transmembrane region" description="Helical" evidence="6">
    <location>
        <begin position="280"/>
        <end position="297"/>
    </location>
</feature>
<feature type="transmembrane region" description="Helical" evidence="6">
    <location>
        <begin position="220"/>
        <end position="240"/>
    </location>
</feature>
<dbReference type="InterPro" id="IPR006977">
    <property type="entry name" value="Yip1_dom"/>
</dbReference>
<evidence type="ECO:0000259" key="8">
    <source>
        <dbReference type="Pfam" id="PF04893"/>
    </source>
</evidence>
<dbReference type="STRING" id="1156394.T0QJU3"/>
<comment type="caution">
    <text evidence="6">Lacks conserved residue(s) required for the propagation of feature annotation.</text>
</comment>
<evidence type="ECO:0000256" key="5">
    <source>
        <dbReference type="ARBA" id="ARBA00023136"/>
    </source>
</evidence>
<name>T0QJU3_SAPDV</name>
<feature type="transmembrane region" description="Helical" evidence="6">
    <location>
        <begin position="189"/>
        <end position="208"/>
    </location>
</feature>
<comment type="similarity">
    <text evidence="2 6">Belongs to the YIP1 family.</text>
</comment>
<feature type="domain" description="Yip1" evidence="8">
    <location>
        <begin position="151"/>
        <end position="296"/>
    </location>
</feature>
<evidence type="ECO:0000313" key="9">
    <source>
        <dbReference type="EMBL" id="EQC38309.1"/>
    </source>
</evidence>
<feature type="transmembrane region" description="Helical" evidence="6">
    <location>
        <begin position="246"/>
        <end position="268"/>
    </location>
</feature>
<sequence length="298" mass="33127">MHTQQPGFGQPQYGYGNSQSQYDNSQSQYGNSNQGSYEQQGSYGQQGGYGQQYNQDYSQPGYPQQPAYNQPTYHQPPPQNQGGNAPWFTGGDSAPTSDLTGSMGRMGDGPPPSGRYGSRDDEDYENEPPLLEELGVNFGHIWMKTQSVLLPTKEITEHILDDTDLAGPLVFCFVFGTCLLLSGKIHFGYIYGFGVFGWVFMWAIMNLLSPTRTIDIYRVCSVLGYCLLPIILLAAVNIVVSVKSLNYIGLALAFLSVAWSTQTATRFFEKALHMHDQRFLIAYPTAMVYSCFVLITVF</sequence>
<dbReference type="OMA" id="HIRAKSM"/>
<dbReference type="VEuPathDB" id="FungiDB:SDRG_04029"/>
<accession>T0QJU3</accession>
<keyword evidence="5 6" id="KW-0472">Membrane</keyword>
<evidence type="ECO:0000256" key="3">
    <source>
        <dbReference type="ARBA" id="ARBA00022692"/>
    </source>
</evidence>
<dbReference type="OrthoDB" id="440385at2759"/>
<evidence type="ECO:0000256" key="4">
    <source>
        <dbReference type="ARBA" id="ARBA00022989"/>
    </source>
</evidence>
<dbReference type="Pfam" id="PF04893">
    <property type="entry name" value="Yip1"/>
    <property type="match status" value="1"/>
</dbReference>
<reference evidence="9 10" key="1">
    <citation type="submission" date="2012-04" db="EMBL/GenBank/DDBJ databases">
        <title>The Genome Sequence of Saprolegnia declina VS20.</title>
        <authorList>
            <consortium name="The Broad Institute Genome Sequencing Platform"/>
            <person name="Russ C."/>
            <person name="Nusbaum C."/>
            <person name="Tyler B."/>
            <person name="van West P."/>
            <person name="Dieguez-Uribeondo J."/>
            <person name="de Bruijn I."/>
            <person name="Tripathy S."/>
            <person name="Jiang R."/>
            <person name="Young S.K."/>
            <person name="Zeng Q."/>
            <person name="Gargeya S."/>
            <person name="Fitzgerald M."/>
            <person name="Haas B."/>
            <person name="Abouelleil A."/>
            <person name="Alvarado L."/>
            <person name="Arachchi H.M."/>
            <person name="Berlin A."/>
            <person name="Chapman S.B."/>
            <person name="Goldberg J."/>
            <person name="Griggs A."/>
            <person name="Gujja S."/>
            <person name="Hansen M."/>
            <person name="Howarth C."/>
            <person name="Imamovic A."/>
            <person name="Larimer J."/>
            <person name="McCowen C."/>
            <person name="Montmayeur A."/>
            <person name="Murphy C."/>
            <person name="Neiman D."/>
            <person name="Pearson M."/>
            <person name="Priest M."/>
            <person name="Roberts A."/>
            <person name="Saif S."/>
            <person name="Shea T."/>
            <person name="Sisk P."/>
            <person name="Sykes S."/>
            <person name="Wortman J."/>
            <person name="Nusbaum C."/>
            <person name="Birren B."/>
        </authorList>
    </citation>
    <scope>NUCLEOTIDE SEQUENCE [LARGE SCALE GENOMIC DNA]</scope>
    <source>
        <strain evidence="9 10">VS20</strain>
    </source>
</reference>
<evidence type="ECO:0000256" key="2">
    <source>
        <dbReference type="ARBA" id="ARBA00010596"/>
    </source>
</evidence>
<evidence type="ECO:0000256" key="6">
    <source>
        <dbReference type="RuleBase" id="RU361264"/>
    </source>
</evidence>
<keyword evidence="10" id="KW-1185">Reference proteome</keyword>
<keyword evidence="3 6" id="KW-0812">Transmembrane</keyword>
<keyword evidence="4 6" id="KW-1133">Transmembrane helix</keyword>
<dbReference type="PANTHER" id="PTHR21236">
    <property type="entry name" value="GOLGI MEMBRANE PROTEIN YIP1"/>
    <property type="match status" value="1"/>
</dbReference>
<dbReference type="GO" id="GO:0048280">
    <property type="term" value="P:vesicle fusion with Golgi apparatus"/>
    <property type="evidence" value="ECO:0007669"/>
    <property type="project" value="TreeGrafter"/>
</dbReference>
<dbReference type="PANTHER" id="PTHR21236:SF2">
    <property type="entry name" value="PROTEIN YIPF"/>
    <property type="match status" value="1"/>
</dbReference>
<dbReference type="GO" id="GO:0006888">
    <property type="term" value="P:endoplasmic reticulum to Golgi vesicle-mediated transport"/>
    <property type="evidence" value="ECO:0007669"/>
    <property type="project" value="InterPro"/>
</dbReference>
<comment type="subcellular location">
    <subcellularLocation>
        <location evidence="6">Golgi apparatus membrane</location>
        <topology evidence="6">Multi-pass membrane protein</topology>
    </subcellularLocation>
    <subcellularLocation>
        <location evidence="1">Membrane</location>
        <topology evidence="1">Multi-pass membrane protein</topology>
    </subcellularLocation>
</comment>
<feature type="compositionally biased region" description="Low complexity" evidence="7">
    <location>
        <begin position="1"/>
        <end position="43"/>
    </location>
</feature>
<evidence type="ECO:0000256" key="7">
    <source>
        <dbReference type="SAM" id="MobiDB-lite"/>
    </source>
</evidence>
<evidence type="ECO:0000256" key="1">
    <source>
        <dbReference type="ARBA" id="ARBA00004141"/>
    </source>
</evidence>
<proteinExistence type="inferred from homology"/>
<dbReference type="AlphaFoldDB" id="T0QJU3"/>
<dbReference type="GO" id="GO:0000139">
    <property type="term" value="C:Golgi membrane"/>
    <property type="evidence" value="ECO:0007669"/>
    <property type="project" value="UniProtKB-SubCell"/>
</dbReference>
<dbReference type="RefSeq" id="XP_008607901.1">
    <property type="nucleotide sequence ID" value="XM_008609679.1"/>
</dbReference>
<dbReference type="eggNOG" id="KOG3103">
    <property type="taxonomic scope" value="Eukaryota"/>
</dbReference>
<dbReference type="InParanoid" id="T0QJU3"/>
<evidence type="ECO:0000313" key="10">
    <source>
        <dbReference type="Proteomes" id="UP000030762"/>
    </source>
</evidence>
<dbReference type="InterPro" id="IPR045231">
    <property type="entry name" value="Yip1/4-like"/>
</dbReference>
<dbReference type="GeneID" id="19944756"/>
<dbReference type="EMBL" id="JH767141">
    <property type="protein sequence ID" value="EQC38309.1"/>
    <property type="molecule type" value="Genomic_DNA"/>
</dbReference>
<feature type="region of interest" description="Disordered" evidence="7">
    <location>
        <begin position="1"/>
        <end position="126"/>
    </location>
</feature>
<dbReference type="Proteomes" id="UP000030762">
    <property type="component" value="Unassembled WGS sequence"/>
</dbReference>